<proteinExistence type="predicted"/>
<feature type="region of interest" description="Disordered" evidence="1">
    <location>
        <begin position="23"/>
        <end position="47"/>
    </location>
</feature>
<comment type="caution">
    <text evidence="2">The sequence shown here is derived from an EMBL/GenBank/DDBJ whole genome shotgun (WGS) entry which is preliminary data.</text>
</comment>
<gene>
    <name evidence="2" type="ORF">J1N35_040918</name>
</gene>
<dbReference type="Proteomes" id="UP000828251">
    <property type="component" value="Unassembled WGS sequence"/>
</dbReference>
<feature type="compositionally biased region" description="Basic and acidic residues" evidence="1">
    <location>
        <begin position="23"/>
        <end position="33"/>
    </location>
</feature>
<protein>
    <submittedName>
        <fullName evidence="2">Uncharacterized protein</fullName>
    </submittedName>
</protein>
<name>A0A9D3ZI63_9ROSI</name>
<dbReference type="AlphaFoldDB" id="A0A9D3ZI63"/>
<sequence length="103" mass="11492">MLLLHSIMQVVVEVVGEAHLVETDPATTEKEAKEPEEEIEKMESNSTTIDCEEEANLTLTLPVDNNVAVSPPFTKPMTKHDGEINQIIDEITKSDDEQEDVPF</sequence>
<reference evidence="2 3" key="1">
    <citation type="journal article" date="2021" name="Plant Biotechnol. J.">
        <title>Multi-omics assisted identification of the key and species-specific regulatory components of drought-tolerant mechanisms in Gossypium stocksii.</title>
        <authorList>
            <person name="Yu D."/>
            <person name="Ke L."/>
            <person name="Zhang D."/>
            <person name="Wu Y."/>
            <person name="Sun Y."/>
            <person name="Mei J."/>
            <person name="Sun J."/>
            <person name="Sun Y."/>
        </authorList>
    </citation>
    <scope>NUCLEOTIDE SEQUENCE [LARGE SCALE GENOMIC DNA]</scope>
    <source>
        <strain evidence="3">cv. E1</strain>
        <tissue evidence="2">Leaf</tissue>
    </source>
</reference>
<dbReference type="EMBL" id="JAIQCV010000012">
    <property type="protein sequence ID" value="KAH1039175.1"/>
    <property type="molecule type" value="Genomic_DNA"/>
</dbReference>
<organism evidence="2 3">
    <name type="scientific">Gossypium stocksii</name>
    <dbReference type="NCBI Taxonomy" id="47602"/>
    <lineage>
        <taxon>Eukaryota</taxon>
        <taxon>Viridiplantae</taxon>
        <taxon>Streptophyta</taxon>
        <taxon>Embryophyta</taxon>
        <taxon>Tracheophyta</taxon>
        <taxon>Spermatophyta</taxon>
        <taxon>Magnoliopsida</taxon>
        <taxon>eudicotyledons</taxon>
        <taxon>Gunneridae</taxon>
        <taxon>Pentapetalae</taxon>
        <taxon>rosids</taxon>
        <taxon>malvids</taxon>
        <taxon>Malvales</taxon>
        <taxon>Malvaceae</taxon>
        <taxon>Malvoideae</taxon>
        <taxon>Gossypium</taxon>
    </lineage>
</organism>
<accession>A0A9D3ZI63</accession>
<keyword evidence="3" id="KW-1185">Reference proteome</keyword>
<evidence type="ECO:0000256" key="1">
    <source>
        <dbReference type="SAM" id="MobiDB-lite"/>
    </source>
</evidence>
<evidence type="ECO:0000313" key="2">
    <source>
        <dbReference type="EMBL" id="KAH1039175.1"/>
    </source>
</evidence>
<evidence type="ECO:0000313" key="3">
    <source>
        <dbReference type="Proteomes" id="UP000828251"/>
    </source>
</evidence>